<dbReference type="Pfam" id="PF10205">
    <property type="entry name" value="KLRAQ"/>
    <property type="match status" value="1"/>
</dbReference>
<dbReference type="SMART" id="SM01254">
    <property type="entry name" value="KLRAQ"/>
    <property type="match status" value="1"/>
</dbReference>
<accession>A0A9N9B0D2</accession>
<sequence length="660" mass="75503">MSDGRSVSLQSSVGTTSVEELSEKYQKLVQEYSKIKAQQTVLKKAVIKEQAASASLHEEVKAKEQELRTSLQQLDLLTFHNQRLTKRIESLQEAGNTRLAPGWLLGSAKKELERSKSTLEATTIELERKIAENERLHEELSEVKGLYTQHKQVLQTKLSDLEKRNEELKVELTRSQHAGEEAVEIIKNEKQRIELELEQTRAELRKTKALLDESELKMKDEEDLLRAEVSTLQETLSINLGLFEDSDKFNTLYNKIDSEANEIIASFKQLQSSAQEYMKAIRENSHSSHSLGTQMKNASQKWHKNLQRLTAKLASFQSRISELTLEKDKLAKENENNVRKIATLETEIAKLKEEFAKYHSNVTTKEETESAKIEAKNPSPEIDGTSATEENHILEENFKLLEKENIIENKTSEVQSHVENILHVNGINHEETLTKDEKTVSQEETQNQTISNHDSDTNVDDNEEDVDIAAEIAAAHLKASKPDTVDEKAPENNTFVYKPINETQISQDQSPLLETTREIKSSESSMPPPNTRLFNSERGKDKSIDMLHDTERVAISGDAKRELLIKKHYESKIQQLTEKVDSKSVKFHDALKVMQAKLKESENEKENLRQDITRLQDEKARLKIELDEEKESHRKNVESMTEFINNNMQENYEYPSGSGM</sequence>
<name>A0A9N9B0D2_9GLOM</name>
<feature type="compositionally biased region" description="Basic and acidic residues" evidence="2">
    <location>
        <begin position="429"/>
        <end position="441"/>
    </location>
</feature>
<feature type="region of interest" description="Disordered" evidence="2">
    <location>
        <begin position="362"/>
        <end position="390"/>
    </location>
</feature>
<feature type="coiled-coil region" evidence="1">
    <location>
        <begin position="306"/>
        <end position="361"/>
    </location>
</feature>
<dbReference type="AlphaFoldDB" id="A0A9N9B0D2"/>
<dbReference type="PANTHER" id="PTHR21448">
    <property type="entry name" value="SMOOTH MUSCLE MYOSIN HEAVY CHAIN-RELATED"/>
    <property type="match status" value="1"/>
</dbReference>
<protein>
    <submittedName>
        <fullName evidence="4">4721_t:CDS:1</fullName>
    </submittedName>
</protein>
<keyword evidence="1" id="KW-0175">Coiled coil</keyword>
<proteinExistence type="predicted"/>
<gene>
    <name evidence="4" type="ORF">ALEPTO_LOCUS5693</name>
</gene>
<feature type="coiled-coil region" evidence="1">
    <location>
        <begin position="109"/>
        <end position="224"/>
    </location>
</feature>
<reference evidence="4" key="1">
    <citation type="submission" date="2021-06" db="EMBL/GenBank/DDBJ databases">
        <authorList>
            <person name="Kallberg Y."/>
            <person name="Tangrot J."/>
            <person name="Rosling A."/>
        </authorList>
    </citation>
    <scope>NUCLEOTIDE SEQUENCE</scope>
    <source>
        <strain evidence="4">FL130A</strain>
    </source>
</reference>
<evidence type="ECO:0000256" key="2">
    <source>
        <dbReference type="SAM" id="MobiDB-lite"/>
    </source>
</evidence>
<dbReference type="Pfam" id="PF21636">
    <property type="entry name" value="PPP1R21_C"/>
    <property type="match status" value="1"/>
</dbReference>
<evidence type="ECO:0000256" key="1">
    <source>
        <dbReference type="SAM" id="Coils"/>
    </source>
</evidence>
<dbReference type="Proteomes" id="UP000789508">
    <property type="component" value="Unassembled WGS sequence"/>
</dbReference>
<dbReference type="EMBL" id="CAJVPS010001676">
    <property type="protein sequence ID" value="CAG8547090.1"/>
    <property type="molecule type" value="Genomic_DNA"/>
</dbReference>
<feature type="compositionally biased region" description="Basic and acidic residues" evidence="2">
    <location>
        <begin position="364"/>
        <end position="375"/>
    </location>
</feature>
<dbReference type="InterPro" id="IPR040024">
    <property type="entry name" value="PPP1R21"/>
</dbReference>
<dbReference type="GO" id="GO:0016020">
    <property type="term" value="C:membrane"/>
    <property type="evidence" value="ECO:0007669"/>
    <property type="project" value="TreeGrafter"/>
</dbReference>
<feature type="coiled-coil region" evidence="1">
    <location>
        <begin position="566"/>
        <end position="632"/>
    </location>
</feature>
<feature type="region of interest" description="Disordered" evidence="2">
    <location>
        <begin position="429"/>
        <end position="461"/>
    </location>
</feature>
<comment type="caution">
    <text evidence="4">The sequence shown here is derived from an EMBL/GenBank/DDBJ whole genome shotgun (WGS) entry which is preliminary data.</text>
</comment>
<evidence type="ECO:0000313" key="4">
    <source>
        <dbReference type="EMBL" id="CAG8547090.1"/>
    </source>
</evidence>
<feature type="compositionally biased region" description="Polar residues" evidence="2">
    <location>
        <begin position="442"/>
        <end position="452"/>
    </location>
</feature>
<feature type="region of interest" description="Disordered" evidence="2">
    <location>
        <begin position="518"/>
        <end position="537"/>
    </location>
</feature>
<feature type="domain" description="Protein phosphatase 1 regulatory subunit 21 N-terminal" evidence="3">
    <location>
        <begin position="26"/>
        <end position="140"/>
    </location>
</feature>
<dbReference type="InterPro" id="IPR019343">
    <property type="entry name" value="PPP1R21_N"/>
</dbReference>
<dbReference type="OrthoDB" id="5566667at2759"/>
<dbReference type="InterPro" id="IPR049372">
    <property type="entry name" value="PPP1R21_C"/>
</dbReference>
<evidence type="ECO:0000259" key="3">
    <source>
        <dbReference type="SMART" id="SM01254"/>
    </source>
</evidence>
<evidence type="ECO:0000313" key="5">
    <source>
        <dbReference type="Proteomes" id="UP000789508"/>
    </source>
</evidence>
<keyword evidence="5" id="KW-1185">Reference proteome</keyword>
<dbReference type="GO" id="GO:0005769">
    <property type="term" value="C:early endosome"/>
    <property type="evidence" value="ECO:0007669"/>
    <property type="project" value="TreeGrafter"/>
</dbReference>
<dbReference type="PANTHER" id="PTHR21448:SF0">
    <property type="entry name" value="PROTEIN PHOSPHATASE 1 REGULATORY SUBUNIT 21"/>
    <property type="match status" value="1"/>
</dbReference>
<organism evidence="4 5">
    <name type="scientific">Ambispora leptoticha</name>
    <dbReference type="NCBI Taxonomy" id="144679"/>
    <lineage>
        <taxon>Eukaryota</taxon>
        <taxon>Fungi</taxon>
        <taxon>Fungi incertae sedis</taxon>
        <taxon>Mucoromycota</taxon>
        <taxon>Glomeromycotina</taxon>
        <taxon>Glomeromycetes</taxon>
        <taxon>Archaeosporales</taxon>
        <taxon>Ambisporaceae</taxon>
        <taxon>Ambispora</taxon>
    </lineage>
</organism>